<keyword evidence="6" id="KW-0539">Nucleus</keyword>
<dbReference type="PANTHER" id="PTHR12172:SF0">
    <property type="entry name" value="CELL CYCLE CHECKPOINT PROTEIN RAD17"/>
    <property type="match status" value="1"/>
</dbReference>
<dbReference type="Proteomes" id="UP000762676">
    <property type="component" value="Unassembled WGS sequence"/>
</dbReference>
<dbReference type="SUPFAM" id="SSF52540">
    <property type="entry name" value="P-loop containing nucleoside triphosphate hydrolases"/>
    <property type="match status" value="1"/>
</dbReference>
<dbReference type="AlphaFoldDB" id="A0AAV4EQK8"/>
<dbReference type="GO" id="GO:0005634">
    <property type="term" value="C:nucleus"/>
    <property type="evidence" value="ECO:0007669"/>
    <property type="project" value="UniProtKB-SubCell"/>
</dbReference>
<gene>
    <name evidence="8" type="ORF">ElyMa_003600100</name>
</gene>
<evidence type="ECO:0000256" key="7">
    <source>
        <dbReference type="ARBA" id="ARBA00023306"/>
    </source>
</evidence>
<evidence type="ECO:0000256" key="1">
    <source>
        <dbReference type="ARBA" id="ARBA00004123"/>
    </source>
</evidence>
<dbReference type="EMBL" id="BMAT01007391">
    <property type="protein sequence ID" value="GFR63253.1"/>
    <property type="molecule type" value="Genomic_DNA"/>
</dbReference>
<evidence type="ECO:0000256" key="4">
    <source>
        <dbReference type="ARBA" id="ARBA00022763"/>
    </source>
</evidence>
<dbReference type="GO" id="GO:0033314">
    <property type="term" value="P:mitotic DNA replication checkpoint signaling"/>
    <property type="evidence" value="ECO:0007669"/>
    <property type="project" value="TreeGrafter"/>
</dbReference>
<proteinExistence type="inferred from homology"/>
<keyword evidence="9" id="KW-1185">Reference proteome</keyword>
<dbReference type="GO" id="GO:0003689">
    <property type="term" value="F:DNA clamp loader activity"/>
    <property type="evidence" value="ECO:0007669"/>
    <property type="project" value="TreeGrafter"/>
</dbReference>
<comment type="similarity">
    <text evidence="2">Belongs to the rad17/RAD24 family.</text>
</comment>
<accession>A0AAV4EQK8</accession>
<keyword evidence="7" id="KW-0131">Cell cycle</keyword>
<reference evidence="8 9" key="1">
    <citation type="journal article" date="2021" name="Elife">
        <title>Chloroplast acquisition without the gene transfer in kleptoplastic sea slugs, Plakobranchus ocellatus.</title>
        <authorList>
            <person name="Maeda T."/>
            <person name="Takahashi S."/>
            <person name="Yoshida T."/>
            <person name="Shimamura S."/>
            <person name="Takaki Y."/>
            <person name="Nagai Y."/>
            <person name="Toyoda A."/>
            <person name="Suzuki Y."/>
            <person name="Arimoto A."/>
            <person name="Ishii H."/>
            <person name="Satoh N."/>
            <person name="Nishiyama T."/>
            <person name="Hasebe M."/>
            <person name="Maruyama T."/>
            <person name="Minagawa J."/>
            <person name="Obokata J."/>
            <person name="Shigenobu S."/>
        </authorList>
    </citation>
    <scope>NUCLEOTIDE SEQUENCE [LARGE SCALE GENOMIC DNA]</scope>
</reference>
<keyword evidence="4" id="KW-0227">DNA damage</keyword>
<evidence type="ECO:0000313" key="9">
    <source>
        <dbReference type="Proteomes" id="UP000762676"/>
    </source>
</evidence>
<protein>
    <submittedName>
        <fullName evidence="8">Cell cycle checkpoint protein rad17</fullName>
    </submittedName>
</protein>
<dbReference type="PANTHER" id="PTHR12172">
    <property type="entry name" value="CELL CYCLE CHECKPOINT PROTEIN RAD17"/>
    <property type="match status" value="1"/>
</dbReference>
<dbReference type="Gene3D" id="3.40.50.300">
    <property type="entry name" value="P-loop containing nucleotide triphosphate hydrolases"/>
    <property type="match status" value="1"/>
</dbReference>
<dbReference type="GO" id="GO:0006281">
    <property type="term" value="P:DNA repair"/>
    <property type="evidence" value="ECO:0007669"/>
    <property type="project" value="InterPro"/>
</dbReference>
<dbReference type="GO" id="GO:0000077">
    <property type="term" value="P:DNA damage checkpoint signaling"/>
    <property type="evidence" value="ECO:0007669"/>
    <property type="project" value="TreeGrafter"/>
</dbReference>
<organism evidence="8 9">
    <name type="scientific">Elysia marginata</name>
    <dbReference type="NCBI Taxonomy" id="1093978"/>
    <lineage>
        <taxon>Eukaryota</taxon>
        <taxon>Metazoa</taxon>
        <taxon>Spiralia</taxon>
        <taxon>Lophotrochozoa</taxon>
        <taxon>Mollusca</taxon>
        <taxon>Gastropoda</taxon>
        <taxon>Heterobranchia</taxon>
        <taxon>Euthyneura</taxon>
        <taxon>Panpulmonata</taxon>
        <taxon>Sacoglossa</taxon>
        <taxon>Placobranchoidea</taxon>
        <taxon>Plakobranchidae</taxon>
        <taxon>Elysia</taxon>
    </lineage>
</organism>
<evidence type="ECO:0000256" key="6">
    <source>
        <dbReference type="ARBA" id="ARBA00023242"/>
    </source>
</evidence>
<name>A0AAV4EQK8_9GAST</name>
<evidence type="ECO:0000256" key="3">
    <source>
        <dbReference type="ARBA" id="ARBA00022741"/>
    </source>
</evidence>
<dbReference type="Pfam" id="PF03215">
    <property type="entry name" value="Rad17"/>
    <property type="match status" value="1"/>
</dbReference>
<sequence>FELAVHKKKVEEISEWFAKASAQYGKGCVSAPILLLTGPPGAGKTACVRVLCDDLGWNIQEWSSTTDQAADQWTSAVDRSGESINCSLFFHTECFPQILPTNLTM</sequence>
<feature type="non-terminal residue" evidence="8">
    <location>
        <position position="1"/>
    </location>
</feature>
<comment type="subcellular location">
    <subcellularLocation>
        <location evidence="1">Nucleus</location>
    </subcellularLocation>
</comment>
<evidence type="ECO:0000256" key="5">
    <source>
        <dbReference type="ARBA" id="ARBA00022840"/>
    </source>
</evidence>
<keyword evidence="3" id="KW-0547">Nucleotide-binding</keyword>
<dbReference type="GO" id="GO:0005524">
    <property type="term" value="F:ATP binding"/>
    <property type="evidence" value="ECO:0007669"/>
    <property type="project" value="UniProtKB-KW"/>
</dbReference>
<evidence type="ECO:0000256" key="2">
    <source>
        <dbReference type="ARBA" id="ARBA00006168"/>
    </source>
</evidence>
<dbReference type="InterPro" id="IPR004582">
    <property type="entry name" value="Checkpoint_prot_Rad17_Rad24"/>
</dbReference>
<evidence type="ECO:0000313" key="8">
    <source>
        <dbReference type="EMBL" id="GFR63253.1"/>
    </source>
</evidence>
<dbReference type="InterPro" id="IPR027417">
    <property type="entry name" value="P-loop_NTPase"/>
</dbReference>
<dbReference type="GO" id="GO:0003682">
    <property type="term" value="F:chromatin binding"/>
    <property type="evidence" value="ECO:0007669"/>
    <property type="project" value="TreeGrafter"/>
</dbReference>
<keyword evidence="5" id="KW-0067">ATP-binding</keyword>
<comment type="caution">
    <text evidence="8">The sequence shown here is derived from an EMBL/GenBank/DDBJ whole genome shotgun (WGS) entry which is preliminary data.</text>
</comment>